<organism evidence="1 2">
    <name type="scientific">Vibrio cholerae</name>
    <dbReference type="NCBI Taxonomy" id="666"/>
    <lineage>
        <taxon>Bacteria</taxon>
        <taxon>Pseudomonadati</taxon>
        <taxon>Pseudomonadota</taxon>
        <taxon>Gammaproteobacteria</taxon>
        <taxon>Vibrionales</taxon>
        <taxon>Vibrionaceae</taxon>
        <taxon>Vibrio</taxon>
    </lineage>
</organism>
<accession>A0A655TBY3</accession>
<dbReference type="Proteomes" id="UP000044806">
    <property type="component" value="Unassembled WGS sequence"/>
</dbReference>
<protein>
    <submittedName>
        <fullName evidence="1">Uncharacterized protein</fullName>
    </submittedName>
</protein>
<dbReference type="EMBL" id="CWOW01000012">
    <property type="protein sequence ID" value="CSA78503.1"/>
    <property type="molecule type" value="Genomic_DNA"/>
</dbReference>
<reference evidence="1 2" key="1">
    <citation type="submission" date="2015-07" db="EMBL/GenBank/DDBJ databases">
        <authorList>
            <consortium name="Pathogen Informatics"/>
        </authorList>
    </citation>
    <scope>NUCLEOTIDE SEQUENCE [LARGE SCALE GENOMIC DNA]</scope>
    <source>
        <strain evidence="1 2">A51</strain>
    </source>
</reference>
<evidence type="ECO:0000313" key="1">
    <source>
        <dbReference type="EMBL" id="CSA78503.1"/>
    </source>
</evidence>
<dbReference type="AlphaFoldDB" id="A0A655TBY3"/>
<gene>
    <name evidence="1" type="ORF">ERS013165_02411</name>
</gene>
<sequence length="39" mass="4423">MNSCVRTVKLPARNGHFLMTLNFSKAVFPFLLLPTSPHH</sequence>
<name>A0A655TBY3_VIBCL</name>
<evidence type="ECO:0000313" key="2">
    <source>
        <dbReference type="Proteomes" id="UP000044806"/>
    </source>
</evidence>
<proteinExistence type="predicted"/>